<keyword evidence="2" id="KW-1185">Reference proteome</keyword>
<proteinExistence type="predicted"/>
<protein>
    <submittedName>
        <fullName evidence="1">Uncharacterized protein</fullName>
    </submittedName>
</protein>
<reference evidence="1" key="1">
    <citation type="submission" date="2022-08" db="EMBL/GenBank/DDBJ databases">
        <title>Genome Sequence of Fusarium decemcellulare.</title>
        <authorList>
            <person name="Buettner E."/>
        </authorList>
    </citation>
    <scope>NUCLEOTIDE SEQUENCE</scope>
    <source>
        <strain evidence="1">Babe19</strain>
    </source>
</reference>
<evidence type="ECO:0000313" key="1">
    <source>
        <dbReference type="EMBL" id="KAJ3543519.1"/>
    </source>
</evidence>
<sequence length="724" mass="82934">MLRRLSRQRLLPSLCYGRPLRQLVQWRSLAYRLAGDYEGMTFGQRFRKKTGEYVLVFSAMMVWGAIASNLPTWEEFMDSICKVVPPRTVSGGLPQQTVYSPTHQDPAIRQPITRPNEFRVLIVEPGSGNEEVRCRIINVRKSWRTRYHALSYTWGDESIRETIIVDGLRTSVTKNLYSALVHLRDPAATRMLWVDALCINQDDPEERDEQVKQMNAIYSAARKVIIWLGEETPETKAAFSMIQDAPKSLAEFKSPWSPLPIFSLLRNPWFQRTWIIQEAVLAREPVLALGHETHPWKTLSAFCKKSDLPMIMPNDPKLDQALRAVAMIDHGRHECHTQYTGAGKRRKKYTPNFSLVSTLYETREFQCKDKRDKVFGVLSMVTDVGPDDEVLRPNYRATMEQVLESVAKWDITKNESLELLSYCSRKTQAHPDLPSWVPDYSNMDEANSIAFLEKMKPKKGPNKGFENGNIPFFFQDDGRTALVVSGRVVDEIAKVGAITENHKLLDYDGSDHEKRVSLRFNKASIQKRKKWFSECVRIALVADPSTSYEHERTVGFWGSPMLRSLRYQPRIFTEFWTSETLGMSPDQFDSFLALMRPSTLLRKAKPEDLLDYTKRLGKGFFLPSDAKNTMKPMEIYHKMEEHISKFAHRRFCATRKGKLGWVPAGAAEGDLVCLISGAQVPIILRRVKAEGMERYTVLGDAYVTGLMHDVPSRVYKGGERMALV</sequence>
<gene>
    <name evidence="1" type="ORF">NM208_g3534</name>
</gene>
<accession>A0ACC1SP72</accession>
<name>A0ACC1SP72_9HYPO</name>
<comment type="caution">
    <text evidence="1">The sequence shown here is derived from an EMBL/GenBank/DDBJ whole genome shotgun (WGS) entry which is preliminary data.</text>
</comment>
<dbReference type="EMBL" id="JANRMS010000240">
    <property type="protein sequence ID" value="KAJ3543519.1"/>
    <property type="molecule type" value="Genomic_DNA"/>
</dbReference>
<evidence type="ECO:0000313" key="2">
    <source>
        <dbReference type="Proteomes" id="UP001148629"/>
    </source>
</evidence>
<organism evidence="1 2">
    <name type="scientific">Fusarium decemcellulare</name>
    <dbReference type="NCBI Taxonomy" id="57161"/>
    <lineage>
        <taxon>Eukaryota</taxon>
        <taxon>Fungi</taxon>
        <taxon>Dikarya</taxon>
        <taxon>Ascomycota</taxon>
        <taxon>Pezizomycotina</taxon>
        <taxon>Sordariomycetes</taxon>
        <taxon>Hypocreomycetidae</taxon>
        <taxon>Hypocreales</taxon>
        <taxon>Nectriaceae</taxon>
        <taxon>Fusarium</taxon>
        <taxon>Fusarium decemcellulare species complex</taxon>
    </lineage>
</organism>
<dbReference type="Proteomes" id="UP001148629">
    <property type="component" value="Unassembled WGS sequence"/>
</dbReference>